<evidence type="ECO:0000256" key="2">
    <source>
        <dbReference type="SAM" id="Phobius"/>
    </source>
</evidence>
<protein>
    <recommendedName>
        <fullName evidence="3">Ionotropic glutamate receptor C-terminal domain-containing protein</fullName>
    </recommendedName>
</protein>
<keyword evidence="2" id="KW-1133">Transmembrane helix</keyword>
<comment type="caution">
    <text evidence="4">The sequence shown here is derived from an EMBL/GenBank/DDBJ whole genome shotgun (WGS) entry which is preliminary data.</text>
</comment>
<keyword evidence="2" id="KW-0472">Membrane</keyword>
<dbReference type="Pfam" id="PF00060">
    <property type="entry name" value="Lig_chan"/>
    <property type="match status" value="1"/>
</dbReference>
<evidence type="ECO:0000313" key="5">
    <source>
        <dbReference type="Proteomes" id="UP001292094"/>
    </source>
</evidence>
<keyword evidence="2" id="KW-0812">Transmembrane</keyword>
<organism evidence="4 5">
    <name type="scientific">Petrolisthes manimaculis</name>
    <dbReference type="NCBI Taxonomy" id="1843537"/>
    <lineage>
        <taxon>Eukaryota</taxon>
        <taxon>Metazoa</taxon>
        <taxon>Ecdysozoa</taxon>
        <taxon>Arthropoda</taxon>
        <taxon>Crustacea</taxon>
        <taxon>Multicrustacea</taxon>
        <taxon>Malacostraca</taxon>
        <taxon>Eumalacostraca</taxon>
        <taxon>Eucarida</taxon>
        <taxon>Decapoda</taxon>
        <taxon>Pleocyemata</taxon>
        <taxon>Anomura</taxon>
        <taxon>Galatheoidea</taxon>
        <taxon>Porcellanidae</taxon>
        <taxon>Petrolisthes</taxon>
    </lineage>
</organism>
<dbReference type="GO" id="GO:0016020">
    <property type="term" value="C:membrane"/>
    <property type="evidence" value="ECO:0007669"/>
    <property type="project" value="InterPro"/>
</dbReference>
<evidence type="ECO:0000313" key="4">
    <source>
        <dbReference type="EMBL" id="KAK4326080.1"/>
    </source>
</evidence>
<comment type="similarity">
    <text evidence="1">Belongs to the glutamate-gated ion channel (TC 1.A.10.1) family.</text>
</comment>
<name>A0AAE1QGV4_9EUCA</name>
<proteinExistence type="inferred from homology"/>
<reference evidence="4" key="1">
    <citation type="submission" date="2023-11" db="EMBL/GenBank/DDBJ databases">
        <title>Genome assemblies of two species of porcelain crab, Petrolisthes cinctipes and Petrolisthes manimaculis (Anomura: Porcellanidae).</title>
        <authorList>
            <person name="Angst P."/>
        </authorList>
    </citation>
    <scope>NUCLEOTIDE SEQUENCE</scope>
    <source>
        <strain evidence="4">PB745_02</strain>
        <tissue evidence="4">Gill</tissue>
    </source>
</reference>
<dbReference type="InterPro" id="IPR001320">
    <property type="entry name" value="Iontro_rcpt_C"/>
</dbReference>
<dbReference type="Gene3D" id="1.10.287.70">
    <property type="match status" value="1"/>
</dbReference>
<sequence length="96" mass="10666">MYATLYTLGIHFRSAQHTVPTSATLQVLVMFMWVYVIMLTVGYSSNLTAFLTVARSPPGVNTFLQLYQSSLTIYGLGPFFGILMAASTISHIRVRL</sequence>
<feature type="domain" description="Ionotropic glutamate receptor C-terminal" evidence="3">
    <location>
        <begin position="4"/>
        <end position="67"/>
    </location>
</feature>
<accession>A0AAE1QGV4</accession>
<dbReference type="EMBL" id="JAWZYT010000247">
    <property type="protein sequence ID" value="KAK4326080.1"/>
    <property type="molecule type" value="Genomic_DNA"/>
</dbReference>
<dbReference type="AlphaFoldDB" id="A0AAE1QGV4"/>
<dbReference type="GO" id="GO:0015276">
    <property type="term" value="F:ligand-gated monoatomic ion channel activity"/>
    <property type="evidence" value="ECO:0007669"/>
    <property type="project" value="InterPro"/>
</dbReference>
<evidence type="ECO:0000256" key="1">
    <source>
        <dbReference type="ARBA" id="ARBA00008685"/>
    </source>
</evidence>
<evidence type="ECO:0000259" key="3">
    <source>
        <dbReference type="Pfam" id="PF00060"/>
    </source>
</evidence>
<keyword evidence="5" id="KW-1185">Reference proteome</keyword>
<feature type="transmembrane region" description="Helical" evidence="2">
    <location>
        <begin position="71"/>
        <end position="92"/>
    </location>
</feature>
<gene>
    <name evidence="4" type="ORF">Pmani_003377</name>
</gene>
<dbReference type="Proteomes" id="UP001292094">
    <property type="component" value="Unassembled WGS sequence"/>
</dbReference>
<feature type="transmembrane region" description="Helical" evidence="2">
    <location>
        <begin position="27"/>
        <end position="51"/>
    </location>
</feature>